<comment type="caution">
    <text evidence="3">The sequence shown here is derived from an EMBL/GenBank/DDBJ whole genome shotgun (WGS) entry which is preliminary data.</text>
</comment>
<dbReference type="AlphaFoldDB" id="A0AAN9PXE3"/>
<feature type="compositionally biased region" description="Basic and acidic residues" evidence="1">
    <location>
        <begin position="119"/>
        <end position="129"/>
    </location>
</feature>
<dbReference type="InterPro" id="IPR053313">
    <property type="entry name" value="RGF"/>
</dbReference>
<evidence type="ECO:0000313" key="3">
    <source>
        <dbReference type="EMBL" id="KAK7313832.1"/>
    </source>
</evidence>
<keyword evidence="4" id="KW-1185">Reference proteome</keyword>
<dbReference type="Proteomes" id="UP001367508">
    <property type="component" value="Unassembled WGS sequence"/>
</dbReference>
<organism evidence="3 4">
    <name type="scientific">Canavalia gladiata</name>
    <name type="common">Sword bean</name>
    <name type="synonym">Dolichos gladiatus</name>
    <dbReference type="NCBI Taxonomy" id="3824"/>
    <lineage>
        <taxon>Eukaryota</taxon>
        <taxon>Viridiplantae</taxon>
        <taxon>Streptophyta</taxon>
        <taxon>Embryophyta</taxon>
        <taxon>Tracheophyta</taxon>
        <taxon>Spermatophyta</taxon>
        <taxon>Magnoliopsida</taxon>
        <taxon>eudicotyledons</taxon>
        <taxon>Gunneridae</taxon>
        <taxon>Pentapetalae</taxon>
        <taxon>rosids</taxon>
        <taxon>fabids</taxon>
        <taxon>Fabales</taxon>
        <taxon>Fabaceae</taxon>
        <taxon>Papilionoideae</taxon>
        <taxon>50 kb inversion clade</taxon>
        <taxon>NPAAA clade</taxon>
        <taxon>indigoferoid/millettioid clade</taxon>
        <taxon>Phaseoleae</taxon>
        <taxon>Canavalia</taxon>
    </lineage>
</organism>
<feature type="region of interest" description="Disordered" evidence="1">
    <location>
        <begin position="113"/>
        <end position="138"/>
    </location>
</feature>
<name>A0AAN9PXE3_CANGL</name>
<reference evidence="3 4" key="1">
    <citation type="submission" date="2024-01" db="EMBL/GenBank/DDBJ databases">
        <title>The genomes of 5 underutilized Papilionoideae crops provide insights into root nodulation and disease resistanc.</title>
        <authorList>
            <person name="Jiang F."/>
        </authorList>
    </citation>
    <scope>NUCLEOTIDE SEQUENCE [LARGE SCALE GENOMIC DNA]</scope>
    <source>
        <strain evidence="3">LVBAO_FW01</strain>
        <tissue evidence="3">Leaves</tissue>
    </source>
</reference>
<gene>
    <name evidence="3" type="ORF">VNO77_39034</name>
</gene>
<feature type="chain" id="PRO_5042894409" evidence="2">
    <location>
        <begin position="20"/>
        <end position="138"/>
    </location>
</feature>
<evidence type="ECO:0000256" key="2">
    <source>
        <dbReference type="SAM" id="SignalP"/>
    </source>
</evidence>
<feature type="signal peptide" evidence="2">
    <location>
        <begin position="1"/>
        <end position="19"/>
    </location>
</feature>
<accession>A0AAN9PXE3</accession>
<evidence type="ECO:0000313" key="4">
    <source>
        <dbReference type="Proteomes" id="UP001367508"/>
    </source>
</evidence>
<feature type="region of interest" description="Disordered" evidence="1">
    <location>
        <begin position="36"/>
        <end position="66"/>
    </location>
</feature>
<dbReference type="PANTHER" id="PTHR34961">
    <property type="entry name" value="TRANSMEMBRANE PROTEIN"/>
    <property type="match status" value="1"/>
</dbReference>
<dbReference type="EMBL" id="JAYMYQ010000009">
    <property type="protein sequence ID" value="KAK7313832.1"/>
    <property type="molecule type" value="Genomic_DNA"/>
</dbReference>
<keyword evidence="2" id="KW-0732">Signal</keyword>
<dbReference type="PANTHER" id="PTHR34961:SF5">
    <property type="entry name" value="TRANSMEMBRANE PROTEIN"/>
    <property type="match status" value="1"/>
</dbReference>
<sequence>MYLQLSLFILFVSLNVCTARPLVAVEDASNTQINNFGKVSENAKKEPLESNHSKGTTKPEGNKVKNNIEVVRVESSKHTKKFHLNKALESTEQQEISGFTPVKSVASVSWHVPYSKQDQNPRFHSDYSRPRSRPPSHN</sequence>
<evidence type="ECO:0000256" key="1">
    <source>
        <dbReference type="SAM" id="MobiDB-lite"/>
    </source>
</evidence>
<proteinExistence type="predicted"/>
<feature type="compositionally biased region" description="Basic and acidic residues" evidence="1">
    <location>
        <begin position="41"/>
        <end position="52"/>
    </location>
</feature>
<protein>
    <submittedName>
        <fullName evidence="3">Uncharacterized protein</fullName>
    </submittedName>
</protein>